<dbReference type="SUPFAM" id="SSF103039">
    <property type="entry name" value="CheC-like"/>
    <property type="match status" value="1"/>
</dbReference>
<dbReference type="CDD" id="cd17906">
    <property type="entry name" value="CheX"/>
    <property type="match status" value="1"/>
</dbReference>
<dbReference type="InterPro" id="IPR038756">
    <property type="entry name" value="CheX-like"/>
</dbReference>
<dbReference type="PANTHER" id="PTHR39452:SF1">
    <property type="entry name" value="CHEY-P PHOSPHATASE CHEX"/>
    <property type="match status" value="1"/>
</dbReference>
<evidence type="ECO:0000256" key="1">
    <source>
        <dbReference type="ARBA" id="ARBA00022500"/>
    </source>
</evidence>
<reference evidence="3 4" key="1">
    <citation type="journal article" date="2003" name="Int. J. Syst. Evol. Microbiol.">
        <title>Halobacillus salinus sp. nov., isolated from a salt lake on the coast of the East Sea in Korea.</title>
        <authorList>
            <person name="Yoon J.H."/>
            <person name="Kang K.H."/>
            <person name="Park Y.H."/>
        </authorList>
    </citation>
    <scope>NUCLEOTIDE SEQUENCE [LARGE SCALE GENOMIC DNA]</scope>
    <source>
        <strain evidence="3 4">HSL-3</strain>
    </source>
</reference>
<keyword evidence="1" id="KW-0145">Chemotaxis</keyword>
<dbReference type="Proteomes" id="UP000297982">
    <property type="component" value="Unassembled WGS sequence"/>
</dbReference>
<dbReference type="GO" id="GO:0006935">
    <property type="term" value="P:chemotaxis"/>
    <property type="evidence" value="ECO:0007669"/>
    <property type="project" value="UniProtKB-KW"/>
</dbReference>
<dbReference type="AlphaFoldDB" id="A0A4Z0H5U3"/>
<dbReference type="RefSeq" id="WP_135326966.1">
    <property type="nucleotide sequence ID" value="NZ_SRJC01000001.1"/>
</dbReference>
<evidence type="ECO:0000259" key="2">
    <source>
        <dbReference type="Pfam" id="PF13690"/>
    </source>
</evidence>
<accession>A0A4Z0H5U3</accession>
<keyword evidence="4" id="KW-1185">Reference proteome</keyword>
<organism evidence="3 4">
    <name type="scientific">Halobacillus salinus</name>
    <dbReference type="NCBI Taxonomy" id="192814"/>
    <lineage>
        <taxon>Bacteria</taxon>
        <taxon>Bacillati</taxon>
        <taxon>Bacillota</taxon>
        <taxon>Bacilli</taxon>
        <taxon>Bacillales</taxon>
        <taxon>Bacillaceae</taxon>
        <taxon>Halobacillus</taxon>
    </lineage>
</organism>
<dbReference type="EMBL" id="SRJC01000001">
    <property type="protein sequence ID" value="TGB04576.1"/>
    <property type="molecule type" value="Genomic_DNA"/>
</dbReference>
<dbReference type="STRING" id="192814.GCA_900166575_01638"/>
<dbReference type="Pfam" id="PF13690">
    <property type="entry name" value="CheX"/>
    <property type="match status" value="1"/>
</dbReference>
<feature type="domain" description="Chemotaxis phosphatase CheX-like" evidence="2">
    <location>
        <begin position="45"/>
        <end position="121"/>
    </location>
</feature>
<proteinExistence type="predicted"/>
<dbReference type="InterPro" id="IPR028051">
    <property type="entry name" value="CheX-like_dom"/>
</dbReference>
<evidence type="ECO:0000313" key="4">
    <source>
        <dbReference type="Proteomes" id="UP000297982"/>
    </source>
</evidence>
<name>A0A4Z0H5U3_9BACI</name>
<dbReference type="PANTHER" id="PTHR39452">
    <property type="entry name" value="CHEY-P PHOSPHATASE CHEX"/>
    <property type="match status" value="1"/>
</dbReference>
<evidence type="ECO:0000313" key="3">
    <source>
        <dbReference type="EMBL" id="TGB04576.1"/>
    </source>
</evidence>
<dbReference type="InterPro" id="IPR028976">
    <property type="entry name" value="CheC-like_sf"/>
</dbReference>
<protein>
    <submittedName>
        <fullName evidence="3">Chemotaxis protein CheX</fullName>
    </submittedName>
</protein>
<dbReference type="Gene3D" id="3.40.1550.10">
    <property type="entry name" value="CheC-like"/>
    <property type="match status" value="1"/>
</dbReference>
<sequence>MSNSQSITEVLNGSLDSVHSILPFELSIDRPSRSEEPIQQNGLGVLIGMTGDLTGRLLIDGSHTSFGYVGEKMFGMPLEGEMLYSFTGELANMIAGHLSTKVSERSISIDITPPTVIQGESSIRGFDLAFHVPLTLQDDHQLKLILMIDKKSM</sequence>
<gene>
    <name evidence="3" type="ORF">E4663_06175</name>
</gene>
<comment type="caution">
    <text evidence="3">The sequence shown here is derived from an EMBL/GenBank/DDBJ whole genome shotgun (WGS) entry which is preliminary data.</text>
</comment>